<gene>
    <name evidence="8" type="ORF">HICCMSTLAB_LOCUS761</name>
</gene>
<dbReference type="InterPro" id="IPR036774">
    <property type="entry name" value="ERV/ALR_sulphydryl_oxid_sf"/>
</dbReference>
<evidence type="ECO:0000313" key="9">
    <source>
        <dbReference type="Proteomes" id="UP000786811"/>
    </source>
</evidence>
<proteinExistence type="predicted"/>
<reference evidence="8" key="1">
    <citation type="submission" date="2021-04" db="EMBL/GenBank/DDBJ databases">
        <authorList>
            <person name="Chebbi M.A.C M."/>
        </authorList>
    </citation>
    <scope>NUCLEOTIDE SEQUENCE</scope>
</reference>
<evidence type="ECO:0000259" key="7">
    <source>
        <dbReference type="PROSITE" id="PS51324"/>
    </source>
</evidence>
<evidence type="ECO:0000313" key="8">
    <source>
        <dbReference type="EMBL" id="CAG5073989.1"/>
    </source>
</evidence>
<dbReference type="Proteomes" id="UP000786811">
    <property type="component" value="Unassembled WGS sequence"/>
</dbReference>
<dbReference type="InterPro" id="IPR017905">
    <property type="entry name" value="ERV/ALR_sulphydryl_oxidase"/>
</dbReference>
<accession>A0A8J2E5G8</accession>
<keyword evidence="3 6" id="KW-0274">FAD</keyword>
<sequence>MLQFTRTFICHKYAFDENSINTLKENFNIYLNRFLAYIRTHKPVLNIKEEIHFAIFLKTLFKIVIIITRPNEPESICNEIDNMNSSYICYTMLYDECRKFFDLSEKINEVKLETADWTLDSWGKHYWNFLHALSILVQYCYQTKCDELLHNYVAALILNFDLILPCNTCRENYKLKKPLINLSLPIIYSKDVIFVLYNLHNNIRVTNGLEKFPFDQFLNSWNIKLLDAETKTVNARYLLE</sequence>
<comment type="caution">
    <text evidence="8">The sequence shown here is derived from an EMBL/GenBank/DDBJ whole genome shotgun (WGS) entry which is preliminary data.</text>
</comment>
<protein>
    <recommendedName>
        <fullName evidence="6">Sulfhydryl oxidase</fullName>
        <ecNumber evidence="6">1.8.3.2</ecNumber>
    </recommendedName>
</protein>
<keyword evidence="4 6" id="KW-0560">Oxidoreductase</keyword>
<dbReference type="SUPFAM" id="SSF69000">
    <property type="entry name" value="FAD-dependent thiol oxidase"/>
    <property type="match status" value="1"/>
</dbReference>
<keyword evidence="9" id="KW-1185">Reference proteome</keyword>
<comment type="cofactor">
    <cofactor evidence="1 6">
        <name>FAD</name>
        <dbReference type="ChEBI" id="CHEBI:57692"/>
    </cofactor>
</comment>
<keyword evidence="5" id="KW-1015">Disulfide bond</keyword>
<feature type="domain" description="ERV/ALR sulfhydryl oxidase" evidence="7">
    <location>
        <begin position="113"/>
        <end position="221"/>
    </location>
</feature>
<evidence type="ECO:0000256" key="6">
    <source>
        <dbReference type="RuleBase" id="RU371123"/>
    </source>
</evidence>
<dbReference type="EMBL" id="CAJNRD030001114">
    <property type="protein sequence ID" value="CAG5073989.1"/>
    <property type="molecule type" value="Genomic_DNA"/>
</dbReference>
<dbReference type="EC" id="1.8.3.2" evidence="6"/>
<evidence type="ECO:0000256" key="2">
    <source>
        <dbReference type="ARBA" id="ARBA00022630"/>
    </source>
</evidence>
<dbReference type="AlphaFoldDB" id="A0A8J2E5G8"/>
<comment type="catalytic activity">
    <reaction evidence="6">
        <text>2 R'C(R)SH + O2 = R'C(R)S-S(R)CR' + H2O2</text>
        <dbReference type="Rhea" id="RHEA:17357"/>
        <dbReference type="ChEBI" id="CHEBI:15379"/>
        <dbReference type="ChEBI" id="CHEBI:16240"/>
        <dbReference type="ChEBI" id="CHEBI:16520"/>
        <dbReference type="ChEBI" id="CHEBI:17412"/>
        <dbReference type="EC" id="1.8.3.2"/>
    </reaction>
</comment>
<dbReference type="PROSITE" id="PS51324">
    <property type="entry name" value="ERV_ALR"/>
    <property type="match status" value="1"/>
</dbReference>
<keyword evidence="2 6" id="KW-0285">Flavoprotein</keyword>
<dbReference type="GO" id="GO:0016972">
    <property type="term" value="F:thiol oxidase activity"/>
    <property type="evidence" value="ECO:0007669"/>
    <property type="project" value="UniProtKB-EC"/>
</dbReference>
<evidence type="ECO:0000256" key="5">
    <source>
        <dbReference type="ARBA" id="ARBA00023157"/>
    </source>
</evidence>
<evidence type="ECO:0000256" key="1">
    <source>
        <dbReference type="ARBA" id="ARBA00001974"/>
    </source>
</evidence>
<evidence type="ECO:0000256" key="3">
    <source>
        <dbReference type="ARBA" id="ARBA00022827"/>
    </source>
</evidence>
<evidence type="ECO:0000256" key="4">
    <source>
        <dbReference type="ARBA" id="ARBA00023002"/>
    </source>
</evidence>
<dbReference type="OrthoDB" id="7645465at2759"/>
<dbReference type="Gene3D" id="1.20.120.310">
    <property type="entry name" value="ERV/ALR sulfhydryl oxidase domain"/>
    <property type="match status" value="1"/>
</dbReference>
<organism evidence="8 9">
    <name type="scientific">Cotesia congregata</name>
    <name type="common">Parasitoid wasp</name>
    <name type="synonym">Apanteles congregatus</name>
    <dbReference type="NCBI Taxonomy" id="51543"/>
    <lineage>
        <taxon>Eukaryota</taxon>
        <taxon>Metazoa</taxon>
        <taxon>Ecdysozoa</taxon>
        <taxon>Arthropoda</taxon>
        <taxon>Hexapoda</taxon>
        <taxon>Insecta</taxon>
        <taxon>Pterygota</taxon>
        <taxon>Neoptera</taxon>
        <taxon>Endopterygota</taxon>
        <taxon>Hymenoptera</taxon>
        <taxon>Apocrita</taxon>
        <taxon>Ichneumonoidea</taxon>
        <taxon>Braconidae</taxon>
        <taxon>Microgastrinae</taxon>
        <taxon>Cotesia</taxon>
    </lineage>
</organism>
<name>A0A8J2E5G8_COTCN</name>